<organism evidence="2 3">
    <name type="scientific">Romanomermis culicivorax</name>
    <name type="common">Nematode worm</name>
    <dbReference type="NCBI Taxonomy" id="13658"/>
    <lineage>
        <taxon>Eukaryota</taxon>
        <taxon>Metazoa</taxon>
        <taxon>Ecdysozoa</taxon>
        <taxon>Nematoda</taxon>
        <taxon>Enoplea</taxon>
        <taxon>Dorylaimia</taxon>
        <taxon>Mermithida</taxon>
        <taxon>Mermithoidea</taxon>
        <taxon>Mermithidae</taxon>
        <taxon>Romanomermis</taxon>
    </lineage>
</organism>
<dbReference type="AlphaFoldDB" id="A0A915K949"/>
<keyword evidence="2" id="KW-1185">Reference proteome</keyword>
<protein>
    <submittedName>
        <fullName evidence="3">Uncharacterized protein</fullName>
    </submittedName>
</protein>
<reference evidence="3" key="1">
    <citation type="submission" date="2022-11" db="UniProtKB">
        <authorList>
            <consortium name="WormBaseParasite"/>
        </authorList>
    </citation>
    <scope>IDENTIFICATION</scope>
</reference>
<dbReference type="Proteomes" id="UP000887565">
    <property type="component" value="Unplaced"/>
</dbReference>
<feature type="region of interest" description="Disordered" evidence="1">
    <location>
        <begin position="74"/>
        <end position="94"/>
    </location>
</feature>
<name>A0A915K949_ROMCU</name>
<accession>A0A915K949</accession>
<evidence type="ECO:0000313" key="3">
    <source>
        <dbReference type="WBParaSite" id="nRc.2.0.1.t35227-RA"/>
    </source>
</evidence>
<evidence type="ECO:0000256" key="1">
    <source>
        <dbReference type="SAM" id="MobiDB-lite"/>
    </source>
</evidence>
<proteinExistence type="predicted"/>
<sequence length="94" mass="10685">MCISKKTTDDNLQANRTEISLSFGYVPSEKATINEPLHLIFLYIATIYQHYQKSLDMGNKKRRLLFSLQSSKVNGNQDSLVKTSTESNTLGRDQ</sequence>
<evidence type="ECO:0000313" key="2">
    <source>
        <dbReference type="Proteomes" id="UP000887565"/>
    </source>
</evidence>
<dbReference type="WBParaSite" id="nRc.2.0.1.t35227-RA">
    <property type="protein sequence ID" value="nRc.2.0.1.t35227-RA"/>
    <property type="gene ID" value="nRc.2.0.1.g35227"/>
</dbReference>